<keyword evidence="2 3" id="KW-0802">TPR repeat</keyword>
<feature type="repeat" description="TPR" evidence="3">
    <location>
        <begin position="508"/>
        <end position="541"/>
    </location>
</feature>
<keyword evidence="1" id="KW-0677">Repeat</keyword>
<dbReference type="AlphaFoldDB" id="A0A8S2F190"/>
<dbReference type="GO" id="GO:0005576">
    <property type="term" value="C:extracellular region"/>
    <property type="evidence" value="ECO:0007669"/>
    <property type="project" value="InterPro"/>
</dbReference>
<protein>
    <recommendedName>
        <fullName evidence="4">ADP ribosyltransferase domain-containing protein</fullName>
    </recommendedName>
</protein>
<dbReference type="Proteomes" id="UP000677228">
    <property type="component" value="Unassembled WGS sequence"/>
</dbReference>
<dbReference type="PROSITE" id="PS50293">
    <property type="entry name" value="TPR_REGION"/>
    <property type="match status" value="1"/>
</dbReference>
<dbReference type="PROSITE" id="PS50005">
    <property type="entry name" value="TPR"/>
    <property type="match status" value="3"/>
</dbReference>
<dbReference type="EMBL" id="CAJOBA010044296">
    <property type="protein sequence ID" value="CAF4161960.1"/>
    <property type="molecule type" value="Genomic_DNA"/>
</dbReference>
<dbReference type="InterPro" id="IPR011990">
    <property type="entry name" value="TPR-like_helical_dom_sf"/>
</dbReference>
<evidence type="ECO:0000313" key="5">
    <source>
        <dbReference type="EMBL" id="CAF1351424.1"/>
    </source>
</evidence>
<accession>A0A8S2F190</accession>
<organism evidence="5 7">
    <name type="scientific">Didymodactylos carnosus</name>
    <dbReference type="NCBI Taxonomy" id="1234261"/>
    <lineage>
        <taxon>Eukaryota</taxon>
        <taxon>Metazoa</taxon>
        <taxon>Spiralia</taxon>
        <taxon>Gnathifera</taxon>
        <taxon>Rotifera</taxon>
        <taxon>Eurotatoria</taxon>
        <taxon>Bdelloidea</taxon>
        <taxon>Philodinida</taxon>
        <taxon>Philodinidae</taxon>
        <taxon>Didymodactylos</taxon>
    </lineage>
</organism>
<name>A0A8S2F190_9BILA</name>
<dbReference type="Pfam" id="PF13424">
    <property type="entry name" value="TPR_12"/>
    <property type="match status" value="2"/>
</dbReference>
<dbReference type="Pfam" id="PF03496">
    <property type="entry name" value="ADPrib_exo_Tox"/>
    <property type="match status" value="1"/>
</dbReference>
<evidence type="ECO:0000256" key="1">
    <source>
        <dbReference type="ARBA" id="ARBA00022737"/>
    </source>
</evidence>
<sequence length="564" mass="66088">MNINFLCFKQIRTVVKHAHELIVQIANDQTDREKIENATPLSVFNRTEKTCVDLKTENSIFMWFELFIEILIRMKHTETSRKELVDICKINYEGNHIQLDIIEEFDRTYTPSKAIEWYTRACCIYKILNKALRIKDLDILFAFRFLITDIFTQLKQEQQRFLRDDPIIIVYRGQAISMMELNRMKSSIDGFIATNSFLSTSRNRQQALRFATAIGGDLQPILFEIEANTRLETKPFANISHLSYFRQEEEVLFMLGTIFRINNIVYSQKQNIWIAKLVLCTENDDELKTVFDYMKNEIVEETDLISLGNLLWEIGEFGKSEKYYHRLLNMELPTNDVNIPRCYDGLGSIAKDKGDYENAFIRHKTALDIRLKTLSHNHCDIGNSYNCMGEVYRKKGDYDNALEYYYKALKIWLNTLGNDHRRVSWCYNNIGNVYENKNQYEQALFNYNIDLKICQKILPSGHPDLACTYNSIGNIYSKKGEYDLSFDNYEKALKIQLKSLPSNHQLIAETYENIGALYELTNKLDLALLNYNKAAQIFHSSLPLTHPDVIQIENFLRRVNDKLK</sequence>
<feature type="domain" description="ADP ribosyltransferase" evidence="4">
    <location>
        <begin position="113"/>
        <end position="275"/>
    </location>
</feature>
<reference evidence="5" key="1">
    <citation type="submission" date="2021-02" db="EMBL/GenBank/DDBJ databases">
        <authorList>
            <person name="Nowell W R."/>
        </authorList>
    </citation>
    <scope>NUCLEOTIDE SEQUENCE</scope>
</reference>
<gene>
    <name evidence="5" type="ORF">OVA965_LOCUS30815</name>
    <name evidence="6" type="ORF">TMI583_LOCUS31625</name>
</gene>
<feature type="repeat" description="TPR" evidence="3">
    <location>
        <begin position="466"/>
        <end position="499"/>
    </location>
</feature>
<dbReference type="PANTHER" id="PTHR45641:SF1">
    <property type="entry name" value="AAA+ ATPASE DOMAIN-CONTAINING PROTEIN"/>
    <property type="match status" value="1"/>
</dbReference>
<dbReference type="SUPFAM" id="SSF81901">
    <property type="entry name" value="HCP-like"/>
    <property type="match status" value="1"/>
</dbReference>
<dbReference type="PROSITE" id="PS51996">
    <property type="entry name" value="TR_MART"/>
    <property type="match status" value="1"/>
</dbReference>
<evidence type="ECO:0000256" key="2">
    <source>
        <dbReference type="ARBA" id="ARBA00022803"/>
    </source>
</evidence>
<comment type="caution">
    <text evidence="5">The sequence shown here is derived from an EMBL/GenBank/DDBJ whole genome shotgun (WGS) entry which is preliminary data.</text>
</comment>
<dbReference type="SMART" id="SM00028">
    <property type="entry name" value="TPR"/>
    <property type="match status" value="6"/>
</dbReference>
<dbReference type="EMBL" id="CAJNOK010022657">
    <property type="protein sequence ID" value="CAF1351424.1"/>
    <property type="molecule type" value="Genomic_DNA"/>
</dbReference>
<dbReference type="Gene3D" id="3.90.176.10">
    <property type="entry name" value="Toxin ADP-ribosyltransferase, Chain A, domain 1"/>
    <property type="match status" value="1"/>
</dbReference>
<proteinExistence type="predicted"/>
<dbReference type="PANTHER" id="PTHR45641">
    <property type="entry name" value="TETRATRICOPEPTIDE REPEAT PROTEIN (AFU_ORTHOLOGUE AFUA_6G03870)"/>
    <property type="match status" value="1"/>
</dbReference>
<dbReference type="SUPFAM" id="SSF56399">
    <property type="entry name" value="ADP-ribosylation"/>
    <property type="match status" value="1"/>
</dbReference>
<feature type="repeat" description="TPR" evidence="3">
    <location>
        <begin position="382"/>
        <end position="415"/>
    </location>
</feature>
<evidence type="ECO:0000259" key="4">
    <source>
        <dbReference type="Pfam" id="PF03496"/>
    </source>
</evidence>
<evidence type="ECO:0000313" key="6">
    <source>
        <dbReference type="EMBL" id="CAF4161960.1"/>
    </source>
</evidence>
<evidence type="ECO:0000256" key="3">
    <source>
        <dbReference type="PROSITE-ProRule" id="PRU00339"/>
    </source>
</evidence>
<dbReference type="InterPro" id="IPR019734">
    <property type="entry name" value="TPR_rpt"/>
</dbReference>
<dbReference type="Proteomes" id="UP000682733">
    <property type="component" value="Unassembled WGS sequence"/>
</dbReference>
<dbReference type="Gene3D" id="1.25.40.10">
    <property type="entry name" value="Tetratricopeptide repeat domain"/>
    <property type="match status" value="2"/>
</dbReference>
<evidence type="ECO:0000313" key="7">
    <source>
        <dbReference type="Proteomes" id="UP000677228"/>
    </source>
</evidence>
<dbReference type="InterPro" id="IPR003540">
    <property type="entry name" value="ADP-ribosyltransferase"/>
</dbReference>